<dbReference type="PANTHER" id="PTHR12243">
    <property type="entry name" value="MADF DOMAIN TRANSCRIPTION FACTOR"/>
    <property type="match status" value="1"/>
</dbReference>
<proteinExistence type="predicted"/>
<dbReference type="GO" id="GO:0005634">
    <property type="term" value="C:nucleus"/>
    <property type="evidence" value="ECO:0007669"/>
    <property type="project" value="UniProtKB-SubCell"/>
</dbReference>
<dbReference type="PROSITE" id="PS51031">
    <property type="entry name" value="BESS"/>
    <property type="match status" value="1"/>
</dbReference>
<dbReference type="SMART" id="SM00595">
    <property type="entry name" value="MADF"/>
    <property type="match status" value="1"/>
</dbReference>
<dbReference type="InterPro" id="IPR039353">
    <property type="entry name" value="TF_Adf1"/>
</dbReference>
<evidence type="ECO:0000256" key="2">
    <source>
        <dbReference type="SAM" id="MobiDB-lite"/>
    </source>
</evidence>
<dbReference type="Pfam" id="PF02944">
    <property type="entry name" value="BESS"/>
    <property type="match status" value="1"/>
</dbReference>
<dbReference type="Proteomes" id="UP000827092">
    <property type="component" value="Unassembled WGS sequence"/>
</dbReference>
<evidence type="ECO:0000259" key="3">
    <source>
        <dbReference type="PROSITE" id="PS51029"/>
    </source>
</evidence>
<feature type="compositionally biased region" description="Polar residues" evidence="2">
    <location>
        <begin position="143"/>
        <end position="167"/>
    </location>
</feature>
<dbReference type="InterPro" id="IPR004210">
    <property type="entry name" value="BESS_motif"/>
</dbReference>
<reference evidence="5 6" key="1">
    <citation type="journal article" date="2022" name="Nat. Ecol. Evol.">
        <title>A masculinizing supergene underlies an exaggerated male reproductive morph in a spider.</title>
        <authorList>
            <person name="Hendrickx F."/>
            <person name="De Corte Z."/>
            <person name="Sonet G."/>
            <person name="Van Belleghem S.M."/>
            <person name="Kostlbacher S."/>
            <person name="Vangestel C."/>
        </authorList>
    </citation>
    <scope>NUCLEOTIDE SEQUENCE [LARGE SCALE GENOMIC DNA]</scope>
    <source>
        <strain evidence="5">W744_W776</strain>
    </source>
</reference>
<feature type="domain" description="BESS" evidence="4">
    <location>
        <begin position="219"/>
        <end position="258"/>
    </location>
</feature>
<dbReference type="AlphaFoldDB" id="A0AAV6VJC6"/>
<dbReference type="InterPro" id="IPR006578">
    <property type="entry name" value="MADF-dom"/>
</dbReference>
<organism evidence="5 6">
    <name type="scientific">Oedothorax gibbosus</name>
    <dbReference type="NCBI Taxonomy" id="931172"/>
    <lineage>
        <taxon>Eukaryota</taxon>
        <taxon>Metazoa</taxon>
        <taxon>Ecdysozoa</taxon>
        <taxon>Arthropoda</taxon>
        <taxon>Chelicerata</taxon>
        <taxon>Arachnida</taxon>
        <taxon>Araneae</taxon>
        <taxon>Araneomorphae</taxon>
        <taxon>Entelegynae</taxon>
        <taxon>Araneoidea</taxon>
        <taxon>Linyphiidae</taxon>
        <taxon>Erigoninae</taxon>
        <taxon>Oedothorax</taxon>
    </lineage>
</organism>
<keyword evidence="6" id="KW-1185">Reference proteome</keyword>
<comment type="subcellular location">
    <subcellularLocation>
        <location evidence="1">Nucleus</location>
    </subcellularLocation>
</comment>
<keyword evidence="1" id="KW-0539">Nucleus</keyword>
<name>A0AAV6VJC6_9ARAC</name>
<sequence length="272" mass="30939">MDTELLISKIIVREAIWNKKNASHSNRNLVEKAWREISEEMEFDECKLRAKWKYLKDEFAKQLGSMKIFSGDPAYVAKDPKWVHFRSLYFLKDIVRPRYTSGNVTKTPAKDKEVEVNDSPAGNETCGSSDILDSEPLVMLDTPGSSGQISPLPQLAPTHTSTPQTSAPVKPSTPRSSAPGPPNKKVKLTNAAHNKAMLEIESKKVEAIGELLSRRKENEDEDLLFFRSLLSHVKRIPEHKKLQFRAHIQEVVVQHAYEQEPTLVYEYVNEEE</sequence>
<accession>A0AAV6VJC6</accession>
<protein>
    <recommendedName>
        <fullName evidence="7">MADF domain-containing protein</fullName>
    </recommendedName>
</protein>
<dbReference type="Pfam" id="PF10545">
    <property type="entry name" value="MADF_DNA_bdg"/>
    <property type="match status" value="1"/>
</dbReference>
<feature type="domain" description="MADF" evidence="3">
    <location>
        <begin position="5"/>
        <end position="96"/>
    </location>
</feature>
<dbReference type="PROSITE" id="PS51029">
    <property type="entry name" value="MADF"/>
    <property type="match status" value="1"/>
</dbReference>
<evidence type="ECO:0000259" key="4">
    <source>
        <dbReference type="PROSITE" id="PS51031"/>
    </source>
</evidence>
<dbReference type="PANTHER" id="PTHR12243:SF67">
    <property type="entry name" value="COREPRESSOR OF PANGOLIN, ISOFORM A-RELATED"/>
    <property type="match status" value="1"/>
</dbReference>
<comment type="caution">
    <text evidence="5">The sequence shown here is derived from an EMBL/GenBank/DDBJ whole genome shotgun (WGS) entry which is preliminary data.</text>
</comment>
<evidence type="ECO:0000313" key="6">
    <source>
        <dbReference type="Proteomes" id="UP000827092"/>
    </source>
</evidence>
<feature type="region of interest" description="Disordered" evidence="2">
    <location>
        <begin position="101"/>
        <end position="186"/>
    </location>
</feature>
<evidence type="ECO:0008006" key="7">
    <source>
        <dbReference type="Google" id="ProtNLM"/>
    </source>
</evidence>
<evidence type="ECO:0000313" key="5">
    <source>
        <dbReference type="EMBL" id="KAG8196014.1"/>
    </source>
</evidence>
<evidence type="ECO:0000256" key="1">
    <source>
        <dbReference type="PROSITE-ProRule" id="PRU00371"/>
    </source>
</evidence>
<dbReference type="EMBL" id="JAFNEN010000075">
    <property type="protein sequence ID" value="KAG8196014.1"/>
    <property type="molecule type" value="Genomic_DNA"/>
</dbReference>
<dbReference type="GO" id="GO:0003677">
    <property type="term" value="F:DNA binding"/>
    <property type="evidence" value="ECO:0007669"/>
    <property type="project" value="InterPro"/>
</dbReference>
<gene>
    <name evidence="5" type="ORF">JTE90_028984</name>
</gene>